<dbReference type="AlphaFoldDB" id="A0A1I2EGG8"/>
<reference evidence="2 3" key="1">
    <citation type="submission" date="2016-10" db="EMBL/GenBank/DDBJ databases">
        <authorList>
            <person name="Varghese N."/>
            <person name="Submissions S."/>
        </authorList>
    </citation>
    <scope>NUCLEOTIDE SEQUENCE [LARGE SCALE GENOMIC DNA]</scope>
    <source>
        <strain evidence="3">YIM D21,KCTC 23444,ACCC 10710</strain>
    </source>
</reference>
<protein>
    <submittedName>
        <fullName evidence="2">HNH endonuclease</fullName>
    </submittedName>
</protein>
<gene>
    <name evidence="2" type="ORF">SAMN04515678_12319</name>
</gene>
<dbReference type="GO" id="GO:0003676">
    <property type="term" value="F:nucleic acid binding"/>
    <property type="evidence" value="ECO:0007669"/>
    <property type="project" value="InterPro"/>
</dbReference>
<dbReference type="Pfam" id="PF01844">
    <property type="entry name" value="HNH"/>
    <property type="match status" value="1"/>
</dbReference>
<dbReference type="Proteomes" id="UP000325289">
    <property type="component" value="Unassembled WGS sequence"/>
</dbReference>
<evidence type="ECO:0000259" key="1">
    <source>
        <dbReference type="SMART" id="SM00507"/>
    </source>
</evidence>
<keyword evidence="2" id="KW-0378">Hydrolase</keyword>
<feature type="domain" description="HNH nuclease" evidence="1">
    <location>
        <begin position="187"/>
        <end position="247"/>
    </location>
</feature>
<dbReference type="GO" id="GO:0004519">
    <property type="term" value="F:endonuclease activity"/>
    <property type="evidence" value="ECO:0007669"/>
    <property type="project" value="UniProtKB-KW"/>
</dbReference>
<accession>A0A1I2EGG8</accession>
<evidence type="ECO:0000313" key="2">
    <source>
        <dbReference type="EMBL" id="SFE92042.1"/>
    </source>
</evidence>
<dbReference type="InterPro" id="IPR003615">
    <property type="entry name" value="HNH_nuc"/>
</dbReference>
<evidence type="ECO:0000313" key="3">
    <source>
        <dbReference type="Proteomes" id="UP000325289"/>
    </source>
</evidence>
<dbReference type="Gene3D" id="1.10.30.50">
    <property type="match status" value="1"/>
</dbReference>
<proteinExistence type="predicted"/>
<dbReference type="GO" id="GO:0008270">
    <property type="term" value="F:zinc ion binding"/>
    <property type="evidence" value="ECO:0007669"/>
    <property type="project" value="InterPro"/>
</dbReference>
<dbReference type="InterPro" id="IPR002711">
    <property type="entry name" value="HNH"/>
</dbReference>
<dbReference type="SMART" id="SM00507">
    <property type="entry name" value="HNHc"/>
    <property type="match status" value="1"/>
</dbReference>
<organism evidence="2 3">
    <name type="scientific">Roseivivax sediminis</name>
    <dbReference type="NCBI Taxonomy" id="936889"/>
    <lineage>
        <taxon>Bacteria</taxon>
        <taxon>Pseudomonadati</taxon>
        <taxon>Pseudomonadota</taxon>
        <taxon>Alphaproteobacteria</taxon>
        <taxon>Rhodobacterales</taxon>
        <taxon>Roseobacteraceae</taxon>
        <taxon>Roseivivax</taxon>
    </lineage>
</organism>
<keyword evidence="2" id="KW-0255">Endonuclease</keyword>
<dbReference type="CDD" id="cd00085">
    <property type="entry name" value="HNHc"/>
    <property type="match status" value="1"/>
</dbReference>
<dbReference type="EMBL" id="FOMS01000023">
    <property type="protein sequence ID" value="SFE92042.1"/>
    <property type="molecule type" value="Genomic_DNA"/>
</dbReference>
<sequence>MAYLLARVENFPRFDGESLTAKPVMGYGQSGKPPHEVHNFSLSSDGFIYGYLPKEGGGDLARLGGHRGATEVSGVTVIFISSGALCGYYRNATVFSIPVRHPDGLMAGESEIYCRVRVAPEDAYLIPADRRDYVMQPKPAGMFPVLYGENGSPWVKWFENLATVSRQNIVNERKRRKWTKAVERSSKSREKALTKYGFKCECCGASYKDHVRAAMFEVHHKVPYSENFEARPLRVSDLAVLCANCHRMIHRMPDLADVKALKDYLVSD</sequence>
<keyword evidence="2" id="KW-0540">Nuclease</keyword>
<name>A0A1I2EGG8_9RHOB</name>
<keyword evidence="3" id="KW-1185">Reference proteome</keyword>